<evidence type="ECO:0000313" key="3">
    <source>
        <dbReference type="EMBL" id="KAJ2893426.1"/>
    </source>
</evidence>
<dbReference type="EMBL" id="JAKWBI020000606">
    <property type="protein sequence ID" value="KAJ2893426.1"/>
    <property type="molecule type" value="Genomic_DNA"/>
</dbReference>
<evidence type="ECO:0000256" key="1">
    <source>
        <dbReference type="SAM" id="MobiDB-lite"/>
    </source>
</evidence>
<gene>
    <name evidence="3" type="ORF">MKZ38_008684</name>
</gene>
<evidence type="ECO:0000256" key="2">
    <source>
        <dbReference type="SAM" id="Phobius"/>
    </source>
</evidence>
<reference evidence="3" key="1">
    <citation type="submission" date="2022-07" db="EMBL/GenBank/DDBJ databases">
        <title>Draft genome sequence of Zalerion maritima ATCC 34329, a (micro)plastics degrading marine fungus.</title>
        <authorList>
            <person name="Paco A."/>
            <person name="Goncalves M.F.M."/>
            <person name="Rocha-Santos T.A.P."/>
            <person name="Alves A."/>
        </authorList>
    </citation>
    <scope>NUCLEOTIDE SEQUENCE</scope>
    <source>
        <strain evidence="3">ATCC 34329</strain>
    </source>
</reference>
<accession>A0AAD5RGZ7</accession>
<protein>
    <submittedName>
        <fullName evidence="3">Uncharacterized protein</fullName>
    </submittedName>
</protein>
<dbReference type="Proteomes" id="UP001201980">
    <property type="component" value="Unassembled WGS sequence"/>
</dbReference>
<name>A0AAD5RGZ7_9PEZI</name>
<dbReference type="AlphaFoldDB" id="A0AAD5RGZ7"/>
<evidence type="ECO:0000313" key="4">
    <source>
        <dbReference type="Proteomes" id="UP001201980"/>
    </source>
</evidence>
<keyword evidence="2" id="KW-0812">Transmembrane</keyword>
<sequence length="98" mass="9990">MIGSVEQFRLFCDSRIDVNDVPITQVLTIPLGSTTRVMANPSTTNTSEVNGTAGPTGEAAGQDAGNGNGGDSNNLAWVAAPVVGDMAAILLVSVIFVL</sequence>
<feature type="compositionally biased region" description="Polar residues" evidence="1">
    <location>
        <begin position="38"/>
        <end position="50"/>
    </location>
</feature>
<keyword evidence="4" id="KW-1185">Reference proteome</keyword>
<organism evidence="3 4">
    <name type="scientific">Zalerion maritima</name>
    <dbReference type="NCBI Taxonomy" id="339359"/>
    <lineage>
        <taxon>Eukaryota</taxon>
        <taxon>Fungi</taxon>
        <taxon>Dikarya</taxon>
        <taxon>Ascomycota</taxon>
        <taxon>Pezizomycotina</taxon>
        <taxon>Sordariomycetes</taxon>
        <taxon>Lulworthiomycetidae</taxon>
        <taxon>Lulworthiales</taxon>
        <taxon>Lulworthiaceae</taxon>
        <taxon>Zalerion</taxon>
    </lineage>
</organism>
<feature type="transmembrane region" description="Helical" evidence="2">
    <location>
        <begin position="75"/>
        <end position="97"/>
    </location>
</feature>
<keyword evidence="2" id="KW-1133">Transmembrane helix</keyword>
<feature type="region of interest" description="Disordered" evidence="1">
    <location>
        <begin position="38"/>
        <end position="70"/>
    </location>
</feature>
<proteinExistence type="predicted"/>
<keyword evidence="2" id="KW-0472">Membrane</keyword>
<comment type="caution">
    <text evidence="3">The sequence shown here is derived from an EMBL/GenBank/DDBJ whole genome shotgun (WGS) entry which is preliminary data.</text>
</comment>